<dbReference type="AlphaFoldDB" id="F9U5W6"/>
<protein>
    <submittedName>
        <fullName evidence="2">Uncharacterized protein</fullName>
    </submittedName>
</protein>
<accession>F9U5W6</accession>
<dbReference type="RefSeq" id="WP_007191195.1">
    <property type="nucleotide sequence ID" value="NZ_AFWV01000001.1"/>
</dbReference>
<keyword evidence="1" id="KW-0812">Transmembrane</keyword>
<evidence type="ECO:0000256" key="1">
    <source>
        <dbReference type="SAM" id="Phobius"/>
    </source>
</evidence>
<dbReference type="EMBL" id="AFWV01000001">
    <property type="protein sequence ID" value="EGV20539.1"/>
    <property type="molecule type" value="Genomic_DNA"/>
</dbReference>
<proteinExistence type="predicted"/>
<organism evidence="2 3">
    <name type="scientific">Thiocapsa marina 5811</name>
    <dbReference type="NCBI Taxonomy" id="768671"/>
    <lineage>
        <taxon>Bacteria</taxon>
        <taxon>Pseudomonadati</taxon>
        <taxon>Pseudomonadota</taxon>
        <taxon>Gammaproteobacteria</taxon>
        <taxon>Chromatiales</taxon>
        <taxon>Chromatiaceae</taxon>
        <taxon>Thiocapsa</taxon>
    </lineage>
</organism>
<feature type="transmembrane region" description="Helical" evidence="1">
    <location>
        <begin position="122"/>
        <end position="140"/>
    </location>
</feature>
<feature type="transmembrane region" description="Helical" evidence="1">
    <location>
        <begin position="75"/>
        <end position="96"/>
    </location>
</feature>
<feature type="transmembrane region" description="Helical" evidence="1">
    <location>
        <begin position="147"/>
        <end position="166"/>
    </location>
</feature>
<evidence type="ECO:0000313" key="2">
    <source>
        <dbReference type="EMBL" id="EGV20539.1"/>
    </source>
</evidence>
<dbReference type="OrthoDB" id="581211at2"/>
<evidence type="ECO:0000313" key="3">
    <source>
        <dbReference type="Proteomes" id="UP000005459"/>
    </source>
</evidence>
<keyword evidence="1" id="KW-0472">Membrane</keyword>
<reference evidence="2 3" key="1">
    <citation type="submission" date="2011-06" db="EMBL/GenBank/DDBJ databases">
        <title>The draft genome of Thiocapsa marina 5811.</title>
        <authorList>
            <consortium name="US DOE Joint Genome Institute (JGI-PGF)"/>
            <person name="Lucas S."/>
            <person name="Han J."/>
            <person name="Cheng J.-F."/>
            <person name="Goodwin L."/>
            <person name="Pitluck S."/>
            <person name="Peters L."/>
            <person name="Land M.L."/>
            <person name="Hauser L."/>
            <person name="Vogl K."/>
            <person name="Liu Z."/>
            <person name="Imhoff J."/>
            <person name="Thiel V."/>
            <person name="Frigaard N.-U."/>
            <person name="Bryant D."/>
            <person name="Woyke T.J."/>
        </authorList>
    </citation>
    <scope>NUCLEOTIDE SEQUENCE [LARGE SCALE GENOMIC DNA]</scope>
    <source>
        <strain evidence="2 3">5811</strain>
    </source>
</reference>
<keyword evidence="1" id="KW-1133">Transmembrane helix</keyword>
<dbReference type="STRING" id="768671.ThimaDRAFT_0317"/>
<gene>
    <name evidence="2" type="ORF">ThimaDRAFT_0317</name>
</gene>
<keyword evidence="3" id="KW-1185">Reference proteome</keyword>
<dbReference type="Proteomes" id="UP000005459">
    <property type="component" value="Unassembled WGS sequence"/>
</dbReference>
<feature type="transmembrane region" description="Helical" evidence="1">
    <location>
        <begin position="34"/>
        <end position="54"/>
    </location>
</feature>
<name>F9U5W6_9GAMM</name>
<sequence length="167" mass="18760">MSTPGTNDGRLVRRVRFYWDSPVRKFIWDSLLRVPWLIAYNVGGTAVLVILFAFTSQGQDLLRISAERGFALADLGFLWNLLFLIGTLVGSLSLWYTSRLTLGVEYPGYPLDPKYAAFGRRWWPRVVGSLVPLAIGWTFLRIGSAVPSSETLLGWLYLGMGLALLLF</sequence>